<sequence length="706" mass="78244">MPEIASNPLLLILEKITSGIHPAVPKRPSSPFAHFVKTNQRVLAPMIARRWNETQTSEGSNATNRICTSQDQATHPTDEFCTQVAMEEFGTLSAADRDNIRDAIDREYLDALGKYNEAVRRLYPFISTYDRSVDSVSDLLHPILSGLEAMTGITFVAWGGGLIRDGLGLFNISSRATSYNEPAEHLMTFPKSQADNFEQSAVNWMHSVHSHFVYDSRCAALEFAEIEGSRVPRIFNTPQSAHTPRNSEDLSNGVENPPPEPPQPFLAPTNFVGPGDLEYFANGEDLPLDLPQPTKSIRPVDPEHFMPESSQSNPASMNSIMYKDASGVEDLAPEPIPPDRAESVSTPAPLSTKRRISDDREEADGGDDENQENSKKMRFSSESSPRSRSHSNVSEHDSHMNVATPAASHSAQGLPVVINRESVPPISTLPQALTPRHHSFSRTTQPLPKKPSGTAKIAHTGRRSHPPLAWAKPSGIQAESAETLASLIKKLPLGDKGFLQGLGSIMKVDLGPAYMQLLIFLVRLEIATHGKSREKFLDRTFRPKEIKEWIHQGRGRNNRTLIIDNVSEFAEQWWAWWTILQPKWLAEAKDKHGRSVAAAPLDATYEDWRRMCVPGGNGLICVVAGLYWWGRKLEHAKVNTKANKENWNKAISDCLWVLQRIVSSFDKEGLDSGSGDVVQGGDLGDDTMDDSDPESEEDELDDSDED</sequence>
<dbReference type="OrthoDB" id="2803783at2759"/>
<reference evidence="2" key="1">
    <citation type="submission" date="2018-04" db="EMBL/GenBank/DDBJ databases">
        <title>Whole genome sequencing of Hypsizygus marmoreus.</title>
        <authorList>
            <person name="Choi I.-G."/>
            <person name="Min B."/>
            <person name="Kim J.-G."/>
            <person name="Kim S."/>
            <person name="Oh Y.-L."/>
            <person name="Kong W.-S."/>
            <person name="Park H."/>
            <person name="Jeong J."/>
            <person name="Song E.-S."/>
        </authorList>
    </citation>
    <scope>NUCLEOTIDE SEQUENCE [LARGE SCALE GENOMIC DNA]</scope>
    <source>
        <strain evidence="2">51987-8</strain>
    </source>
</reference>
<evidence type="ECO:0000256" key="1">
    <source>
        <dbReference type="SAM" id="MobiDB-lite"/>
    </source>
</evidence>
<evidence type="ECO:0000313" key="3">
    <source>
        <dbReference type="Proteomes" id="UP000076154"/>
    </source>
</evidence>
<feature type="compositionally biased region" description="Polar residues" evidence="1">
    <location>
        <begin position="308"/>
        <end position="319"/>
    </location>
</feature>
<gene>
    <name evidence="2" type="ORF">Hypma_014056</name>
</gene>
<dbReference type="Proteomes" id="UP000076154">
    <property type="component" value="Unassembled WGS sequence"/>
</dbReference>
<feature type="region of interest" description="Disordered" evidence="1">
    <location>
        <begin position="667"/>
        <end position="706"/>
    </location>
</feature>
<accession>A0A369KDU5</accession>
<feature type="compositionally biased region" description="Pro residues" evidence="1">
    <location>
        <begin position="256"/>
        <end position="265"/>
    </location>
</feature>
<dbReference type="InParanoid" id="A0A369KDU5"/>
<proteinExistence type="predicted"/>
<feature type="region of interest" description="Disordered" evidence="1">
    <location>
        <begin position="430"/>
        <end position="470"/>
    </location>
</feature>
<organism evidence="2 3">
    <name type="scientific">Hypsizygus marmoreus</name>
    <name type="common">White beech mushroom</name>
    <name type="synonym">Agaricus marmoreus</name>
    <dbReference type="NCBI Taxonomy" id="39966"/>
    <lineage>
        <taxon>Eukaryota</taxon>
        <taxon>Fungi</taxon>
        <taxon>Dikarya</taxon>
        <taxon>Basidiomycota</taxon>
        <taxon>Agaricomycotina</taxon>
        <taxon>Agaricomycetes</taxon>
        <taxon>Agaricomycetidae</taxon>
        <taxon>Agaricales</taxon>
        <taxon>Tricholomatineae</taxon>
        <taxon>Lyophyllaceae</taxon>
        <taxon>Hypsizygus</taxon>
    </lineage>
</organism>
<protein>
    <submittedName>
        <fullName evidence="2">Uncharacterized protein</fullName>
    </submittedName>
</protein>
<keyword evidence="3" id="KW-1185">Reference proteome</keyword>
<comment type="caution">
    <text evidence="2">The sequence shown here is derived from an EMBL/GenBank/DDBJ whole genome shotgun (WGS) entry which is preliminary data.</text>
</comment>
<feature type="compositionally biased region" description="Low complexity" evidence="1">
    <location>
        <begin position="671"/>
        <end position="680"/>
    </location>
</feature>
<feature type="compositionally biased region" description="Acidic residues" evidence="1">
    <location>
        <begin position="683"/>
        <end position="706"/>
    </location>
</feature>
<feature type="compositionally biased region" description="Acidic residues" evidence="1">
    <location>
        <begin position="359"/>
        <end position="371"/>
    </location>
</feature>
<feature type="compositionally biased region" description="Low complexity" evidence="1">
    <location>
        <begin position="380"/>
        <end position="392"/>
    </location>
</feature>
<feature type="region of interest" description="Disordered" evidence="1">
    <location>
        <begin position="234"/>
        <end position="411"/>
    </location>
</feature>
<dbReference type="EMBL" id="LUEZ02000009">
    <property type="protein sequence ID" value="RDB29933.1"/>
    <property type="molecule type" value="Genomic_DNA"/>
</dbReference>
<feature type="compositionally biased region" description="Polar residues" evidence="1">
    <location>
        <begin position="236"/>
        <end position="254"/>
    </location>
</feature>
<dbReference type="AlphaFoldDB" id="A0A369KDU5"/>
<name>A0A369KDU5_HYPMA</name>
<evidence type="ECO:0000313" key="2">
    <source>
        <dbReference type="EMBL" id="RDB29933.1"/>
    </source>
</evidence>